<dbReference type="InterPro" id="IPR011991">
    <property type="entry name" value="ArsR-like_HTH"/>
</dbReference>
<dbReference type="InterPro" id="IPR024096">
    <property type="entry name" value="NO_sig/Golgi_transp_ligand-bd"/>
</dbReference>
<dbReference type="Pfam" id="PF01022">
    <property type="entry name" value="HTH_5"/>
    <property type="match status" value="1"/>
</dbReference>
<organism evidence="3 4">
    <name type="scientific">Methanospirillum stamsii</name>
    <dbReference type="NCBI Taxonomy" id="1277351"/>
    <lineage>
        <taxon>Archaea</taxon>
        <taxon>Methanobacteriati</taxon>
        <taxon>Methanobacteriota</taxon>
        <taxon>Stenosarchaea group</taxon>
        <taxon>Methanomicrobia</taxon>
        <taxon>Methanomicrobiales</taxon>
        <taxon>Methanospirillaceae</taxon>
        <taxon>Methanospirillum</taxon>
    </lineage>
</organism>
<dbReference type="InterPro" id="IPR036388">
    <property type="entry name" value="WH-like_DNA-bd_sf"/>
</dbReference>
<proteinExistence type="predicted"/>
<feature type="domain" description="HTH arsR-type" evidence="1">
    <location>
        <begin position="24"/>
        <end position="100"/>
    </location>
</feature>
<keyword evidence="4" id="KW-1185">Reference proteome</keyword>
<dbReference type="InterPro" id="IPR001845">
    <property type="entry name" value="HTH_ArsR_DNA-bd_dom"/>
</dbReference>
<accession>A0A2V2MX33</accession>
<dbReference type="EMBL" id="QGMZ01000039">
    <property type="protein sequence ID" value="PWR70790.1"/>
    <property type="molecule type" value="Genomic_DNA"/>
</dbReference>
<feature type="domain" description="4-vinyl reductase 4VR" evidence="2">
    <location>
        <begin position="197"/>
        <end position="259"/>
    </location>
</feature>
<evidence type="ECO:0000259" key="1">
    <source>
        <dbReference type="SMART" id="SM00418"/>
    </source>
</evidence>
<dbReference type="PANTHER" id="PTHR35090:SF2">
    <property type="entry name" value="ARSR FAMILY TRANSCRIPTIONAL REGULATOR"/>
    <property type="match status" value="1"/>
</dbReference>
<dbReference type="Proteomes" id="UP000245934">
    <property type="component" value="Unassembled WGS sequence"/>
</dbReference>
<evidence type="ECO:0000313" key="4">
    <source>
        <dbReference type="Proteomes" id="UP000245934"/>
    </source>
</evidence>
<dbReference type="SUPFAM" id="SSF111126">
    <property type="entry name" value="Ligand-binding domain in the NO signalling and Golgi transport"/>
    <property type="match status" value="1"/>
</dbReference>
<dbReference type="SMART" id="SM00989">
    <property type="entry name" value="V4R"/>
    <property type="match status" value="1"/>
</dbReference>
<gene>
    <name evidence="3" type="ORF">DLD82_14950</name>
</gene>
<dbReference type="OrthoDB" id="371687at2157"/>
<dbReference type="SUPFAM" id="SSF46785">
    <property type="entry name" value="Winged helix' DNA-binding domain"/>
    <property type="match status" value="1"/>
</dbReference>
<dbReference type="InterPro" id="IPR004096">
    <property type="entry name" value="V4R"/>
</dbReference>
<reference evidence="3 4" key="1">
    <citation type="submission" date="2018-05" db="EMBL/GenBank/DDBJ databases">
        <title>Draft genome of Methanospirillum stamsii Pt1.</title>
        <authorList>
            <person name="Dueholm M.S."/>
            <person name="Nielsen P.H."/>
            <person name="Bakmann L.F."/>
            <person name="Otzen D.E."/>
        </authorList>
    </citation>
    <scope>NUCLEOTIDE SEQUENCE [LARGE SCALE GENOMIC DNA]</scope>
    <source>
        <strain evidence="3 4">Pt1</strain>
    </source>
</reference>
<dbReference type="GeneID" id="97608191"/>
<dbReference type="PANTHER" id="PTHR35090">
    <property type="entry name" value="DNA-DIRECTED RNA POLYMERASE SUBUNIT I"/>
    <property type="match status" value="1"/>
</dbReference>
<comment type="caution">
    <text evidence="3">The sequence shown here is derived from an EMBL/GenBank/DDBJ whole genome shotgun (WGS) entry which is preliminary data.</text>
</comment>
<dbReference type="SMART" id="SM00418">
    <property type="entry name" value="HTH_ARSR"/>
    <property type="match status" value="1"/>
</dbReference>
<name>A0A2V2MX33_9EURY</name>
<dbReference type="GO" id="GO:0003700">
    <property type="term" value="F:DNA-binding transcription factor activity"/>
    <property type="evidence" value="ECO:0007669"/>
    <property type="project" value="InterPro"/>
</dbReference>
<evidence type="ECO:0000259" key="2">
    <source>
        <dbReference type="SMART" id="SM00989"/>
    </source>
</evidence>
<dbReference type="Gene3D" id="1.10.10.10">
    <property type="entry name" value="Winged helix-like DNA-binding domain superfamily/Winged helix DNA-binding domain"/>
    <property type="match status" value="1"/>
</dbReference>
<evidence type="ECO:0000313" key="3">
    <source>
        <dbReference type="EMBL" id="PWR70790.1"/>
    </source>
</evidence>
<dbReference type="RefSeq" id="WP_109941924.1">
    <property type="nucleotide sequence ID" value="NZ_CP176366.1"/>
</dbReference>
<dbReference type="AlphaFoldDB" id="A0A2V2MX33"/>
<dbReference type="CDD" id="cd00090">
    <property type="entry name" value="HTH_ARSR"/>
    <property type="match status" value="1"/>
</dbReference>
<sequence length="276" mass="30680">MAGEQSGTEPDADGEILLFSSKNRVMAIESEVKKKILELLQERDYSFDEIVTKCGKAKSTVSVHIRDLINAGLITSRIDPFDNRKKILTISAIPIGSLTNIDRNAPTREERLTESSTLPFTPGDIPSFFRWGVRLFRTEAMALGINVDPVLERTGWEMGTILAHLVYNPDLSGMVKNMSDFWQEHGLGTIILSSTDPVSLTVHGCFECEDLPITGHGTCSFDIGVLSAIFTNYFHSPVQITEVECYSAGDDHCRFIIKKNKTTGEVFFKNINSQIV</sequence>
<protein>
    <submittedName>
        <fullName evidence="3">4-vinyl reductase</fullName>
    </submittedName>
</protein>
<dbReference type="InterPro" id="IPR036390">
    <property type="entry name" value="WH_DNA-bd_sf"/>
</dbReference>
<dbReference type="Pfam" id="PF02830">
    <property type="entry name" value="V4R"/>
    <property type="match status" value="1"/>
</dbReference>
<dbReference type="Gene3D" id="3.30.1380.20">
    <property type="entry name" value="Trafficking protein particle complex subunit 3"/>
    <property type="match status" value="1"/>
</dbReference>